<organism evidence="3">
    <name type="scientific">Tanacetum cinerariifolium</name>
    <name type="common">Dalmatian daisy</name>
    <name type="synonym">Chrysanthemum cinerariifolium</name>
    <dbReference type="NCBI Taxonomy" id="118510"/>
    <lineage>
        <taxon>Eukaryota</taxon>
        <taxon>Viridiplantae</taxon>
        <taxon>Streptophyta</taxon>
        <taxon>Embryophyta</taxon>
        <taxon>Tracheophyta</taxon>
        <taxon>Spermatophyta</taxon>
        <taxon>Magnoliopsida</taxon>
        <taxon>eudicotyledons</taxon>
        <taxon>Gunneridae</taxon>
        <taxon>Pentapetalae</taxon>
        <taxon>asterids</taxon>
        <taxon>campanulids</taxon>
        <taxon>Asterales</taxon>
        <taxon>Asteraceae</taxon>
        <taxon>Asteroideae</taxon>
        <taxon>Anthemideae</taxon>
        <taxon>Anthemidinae</taxon>
        <taxon>Tanacetum</taxon>
    </lineage>
</organism>
<sequence length="569" mass="62681">MPKQSFSLPRSRLGYIASSVLVLLLLYQHLLEDPSEEDEPLSAQVAPTPTAISALIVHPGQEPSPSTLLHHCKSSSPPPPPSLLSSSPSSSPSSLSPSSPLPSLSLSPPLAMLPPHKRFGMTSPHPDTTAKATIDEEGSPSIYEIEESSTTSHILPVTGEPIQNIIPFLMARIVHYEGQIHKMQDHMEEILLKQFKTIQYGIDRAYTSVKAAKEEIDTLQAELGATRLSSVAIEQLVAQRVTDALATYEANINNVNEMQNEDSGSAGGVEHTSCGCSYKEFLNYIKYIIKLAGKKLIGAGTIIRGCTMNLVNHPFNIDQCLVELGSFDVIISMDWFSKYHSVIICDEKLVRIPFGDETLTVQGDRIEFHIDLVPDALPVARSPYRLAPSEMQELSSQLQELAYKGFIRPSSSPWGAPVLFIKKKDGSFRICIDYSYHQLRVREEDISKKTFRTRYGHNEFQVMSFGLTNAPAKLCSAPILALPEGTKILVVYCDVSHKGLERKHAHVQLSSNARILEVTLLASCPNNILYFSVSDPGLGYVLEARLCIKGYAAYQKPSCISKSVLHIRG</sequence>
<dbReference type="Gene3D" id="3.10.10.10">
    <property type="entry name" value="HIV Type 1 Reverse Transcriptase, subunit A, domain 1"/>
    <property type="match status" value="1"/>
</dbReference>
<dbReference type="PANTHER" id="PTHR24559">
    <property type="entry name" value="TRANSPOSON TY3-I GAG-POL POLYPROTEIN"/>
    <property type="match status" value="1"/>
</dbReference>
<dbReference type="GO" id="GO:0003964">
    <property type="term" value="F:RNA-directed DNA polymerase activity"/>
    <property type="evidence" value="ECO:0007669"/>
    <property type="project" value="UniProtKB-KW"/>
</dbReference>
<reference evidence="3" key="1">
    <citation type="journal article" date="2019" name="Sci. Rep.">
        <title>Draft genome of Tanacetum cinerariifolium, the natural source of mosquito coil.</title>
        <authorList>
            <person name="Yamashiro T."/>
            <person name="Shiraishi A."/>
            <person name="Satake H."/>
            <person name="Nakayama K."/>
        </authorList>
    </citation>
    <scope>NUCLEOTIDE SEQUENCE</scope>
</reference>
<dbReference type="SUPFAM" id="SSF56672">
    <property type="entry name" value="DNA/RNA polymerases"/>
    <property type="match status" value="1"/>
</dbReference>
<accession>A0A6L2MIA8</accession>
<keyword evidence="3" id="KW-0695">RNA-directed DNA polymerase</keyword>
<dbReference type="PANTHER" id="PTHR24559:SF427">
    <property type="entry name" value="RNA-DIRECTED DNA POLYMERASE"/>
    <property type="match status" value="1"/>
</dbReference>
<dbReference type="Pfam" id="PF08284">
    <property type="entry name" value="RVP_2"/>
    <property type="match status" value="1"/>
</dbReference>
<evidence type="ECO:0000256" key="2">
    <source>
        <dbReference type="SAM" id="MobiDB-lite"/>
    </source>
</evidence>
<feature type="coiled-coil region" evidence="1">
    <location>
        <begin position="202"/>
        <end position="258"/>
    </location>
</feature>
<gene>
    <name evidence="3" type="ORF">Tci_045666</name>
</gene>
<keyword evidence="3" id="KW-0808">Transferase</keyword>
<protein>
    <submittedName>
        <fullName evidence="3">Reverse transcriptase domain-containing protein</fullName>
    </submittedName>
</protein>
<dbReference type="InterPro" id="IPR053134">
    <property type="entry name" value="RNA-dir_DNA_polymerase"/>
</dbReference>
<keyword evidence="3" id="KW-0548">Nucleotidyltransferase</keyword>
<dbReference type="EMBL" id="BKCJ010006738">
    <property type="protein sequence ID" value="GEU73688.1"/>
    <property type="molecule type" value="Genomic_DNA"/>
</dbReference>
<dbReference type="InterPro" id="IPR043502">
    <property type="entry name" value="DNA/RNA_pol_sf"/>
</dbReference>
<comment type="caution">
    <text evidence="3">The sequence shown here is derived from an EMBL/GenBank/DDBJ whole genome shotgun (WGS) entry which is preliminary data.</text>
</comment>
<proteinExistence type="predicted"/>
<dbReference type="CDD" id="cd01647">
    <property type="entry name" value="RT_LTR"/>
    <property type="match status" value="1"/>
</dbReference>
<keyword evidence="1" id="KW-0175">Coiled coil</keyword>
<feature type="region of interest" description="Disordered" evidence="2">
    <location>
        <begin position="58"/>
        <end position="138"/>
    </location>
</feature>
<feature type="compositionally biased region" description="Low complexity" evidence="2">
    <location>
        <begin position="83"/>
        <end position="110"/>
    </location>
</feature>
<name>A0A6L2MIA8_TANCI</name>
<evidence type="ECO:0000313" key="3">
    <source>
        <dbReference type="EMBL" id="GEU73688.1"/>
    </source>
</evidence>
<dbReference type="AlphaFoldDB" id="A0A6L2MIA8"/>
<evidence type="ECO:0000256" key="1">
    <source>
        <dbReference type="SAM" id="Coils"/>
    </source>
</evidence>